<sequence>MITAKNAQLIRKPQYNLKTFNLTIFASQNVLKDTVNYSQQPIRPRILINKNIIILLETTQQMVVILVSIRVGSGTDAYAETAQASFQGVGQQRPKSRQQILANSKVARSEFNLQVDSIEDVIKPCKNLLNPVKISLRTQFINVELETKNWAKPHGRVSQRPKILTGAIN</sequence>
<gene>
    <name evidence="1" type="ORF">SS50377_22587</name>
</gene>
<dbReference type="EMBL" id="AUWU02000003">
    <property type="protein sequence ID" value="KAH0574970.1"/>
    <property type="molecule type" value="Genomic_DNA"/>
</dbReference>
<protein>
    <submittedName>
        <fullName evidence="1">Uncharacterized protein</fullName>
    </submittedName>
</protein>
<evidence type="ECO:0000313" key="2">
    <source>
        <dbReference type="Proteomes" id="UP000018208"/>
    </source>
</evidence>
<organism evidence="1 2">
    <name type="scientific">Spironucleus salmonicida</name>
    <dbReference type="NCBI Taxonomy" id="348837"/>
    <lineage>
        <taxon>Eukaryota</taxon>
        <taxon>Metamonada</taxon>
        <taxon>Diplomonadida</taxon>
        <taxon>Hexamitidae</taxon>
        <taxon>Hexamitinae</taxon>
        <taxon>Spironucleus</taxon>
    </lineage>
</organism>
<reference evidence="1 2" key="1">
    <citation type="journal article" date="2014" name="PLoS Genet.">
        <title>The Genome of Spironucleus salmonicida Highlights a Fish Pathogen Adapted to Fluctuating Environments.</title>
        <authorList>
            <person name="Xu F."/>
            <person name="Jerlstrom-Hultqvist J."/>
            <person name="Einarsson E."/>
            <person name="Astvaldsson A."/>
            <person name="Svard S.G."/>
            <person name="Andersson J.O."/>
        </authorList>
    </citation>
    <scope>NUCLEOTIDE SEQUENCE [LARGE SCALE GENOMIC DNA]</scope>
    <source>
        <strain evidence="1 2">ATCC 50377</strain>
    </source>
</reference>
<proteinExistence type="predicted"/>
<dbReference type="GeneID" id="94296610"/>
<comment type="caution">
    <text evidence="1">The sequence shown here is derived from an EMBL/GenBank/DDBJ whole genome shotgun (WGS) entry which is preliminary data.</text>
</comment>
<name>A0A9P8RZL9_9EUKA</name>
<accession>A0A9P8RZL9</accession>
<dbReference type="Proteomes" id="UP000018208">
    <property type="component" value="Unassembled WGS sequence"/>
</dbReference>
<dbReference type="AlphaFoldDB" id="A0A9P8RZL9"/>
<evidence type="ECO:0000313" key="1">
    <source>
        <dbReference type="EMBL" id="KAH0574970.1"/>
    </source>
</evidence>
<keyword evidence="2" id="KW-1185">Reference proteome</keyword>
<dbReference type="KEGG" id="ssao:94296610"/>
<dbReference type="RefSeq" id="XP_067765743.1">
    <property type="nucleotide sequence ID" value="XM_067906475.1"/>
</dbReference>